<keyword evidence="4 6" id="KW-0472">Membrane</keyword>
<dbReference type="Pfam" id="PF03547">
    <property type="entry name" value="Mem_trans"/>
    <property type="match status" value="1"/>
</dbReference>
<evidence type="ECO:0000256" key="2">
    <source>
        <dbReference type="ARBA" id="ARBA00022692"/>
    </source>
</evidence>
<dbReference type="InterPro" id="IPR004776">
    <property type="entry name" value="Mem_transp_PIN-like"/>
</dbReference>
<feature type="transmembrane region" description="Helical" evidence="6">
    <location>
        <begin position="360"/>
        <end position="384"/>
    </location>
</feature>
<keyword evidence="2 6" id="KW-0812">Transmembrane</keyword>
<evidence type="ECO:0000256" key="4">
    <source>
        <dbReference type="ARBA" id="ARBA00023136"/>
    </source>
</evidence>
<feature type="region of interest" description="Disordered" evidence="5">
    <location>
        <begin position="171"/>
        <end position="205"/>
    </location>
</feature>
<feature type="transmembrane region" description="Helical" evidence="6">
    <location>
        <begin position="317"/>
        <end position="339"/>
    </location>
</feature>
<gene>
    <name evidence="7" type="ORF">LTR05_001083</name>
</gene>
<dbReference type="EMBL" id="JAVRRJ010000001">
    <property type="protein sequence ID" value="KAK5090906.1"/>
    <property type="molecule type" value="Genomic_DNA"/>
</dbReference>
<evidence type="ECO:0000256" key="5">
    <source>
        <dbReference type="SAM" id="MobiDB-lite"/>
    </source>
</evidence>
<protein>
    <recommendedName>
        <fullName evidence="9">Auxin efflux carrier</fullName>
    </recommendedName>
</protein>
<feature type="transmembrane region" description="Helical" evidence="6">
    <location>
        <begin position="430"/>
        <end position="453"/>
    </location>
</feature>
<proteinExistence type="predicted"/>
<dbReference type="GO" id="GO:0055085">
    <property type="term" value="P:transmembrane transport"/>
    <property type="evidence" value="ECO:0007669"/>
    <property type="project" value="InterPro"/>
</dbReference>
<dbReference type="Proteomes" id="UP001309876">
    <property type="component" value="Unassembled WGS sequence"/>
</dbReference>
<keyword evidence="8" id="KW-1185">Reference proteome</keyword>
<sequence length="459" mass="49676">MSSTIITSFSGALQASLSVLLVIFYGVVAAQFNLLDNASAKRVSYLSVKLFLPFLLITKVGKELTLQNASNYVPILIWAIFYTAISVGIGMVSVKLFKLPPWVTPAIAFNNTTSLPLLLVQSMESTGILSAILKDNEDVSEAISRAQSYFLVCSVISNCATFAVGPRLLDGEEGRDDVGDNKDSGGEDGQAYPNRNGAVSTWSGNGLQRQHDQYAEPGFSSHEEGSDETTSLLPDRLIAAHTQVHNQLHDRTHNLLHQAHFHPDDFSSRTKSFWSVIADFFNPPLIGAVIGFIIGLAPPLHRAFFSNSNEGGIFTAWLTQSVTNTGELFVSLQVILVGVKLASSLRKMKRGEGDRSGHMSWGAAAFVFGIRYIFWPIVSIPIIYGLAKRGVLDNDAVLWFSMMVMPSGPPAMSLIPMADVSGKDEAVKMTVAKLLTGMYALSPVLAFVVTIALKAAQSV</sequence>
<comment type="subcellular location">
    <subcellularLocation>
        <location evidence="1">Membrane</location>
        <topology evidence="1">Multi-pass membrane protein</topology>
    </subcellularLocation>
</comment>
<feature type="transmembrane region" description="Helical" evidence="6">
    <location>
        <begin position="72"/>
        <end position="92"/>
    </location>
</feature>
<feature type="compositionally biased region" description="Basic and acidic residues" evidence="5">
    <location>
        <begin position="171"/>
        <end position="185"/>
    </location>
</feature>
<dbReference type="AlphaFoldDB" id="A0AAN7T8H7"/>
<feature type="transmembrane region" description="Helical" evidence="6">
    <location>
        <begin position="276"/>
        <end position="297"/>
    </location>
</feature>
<dbReference type="PANTHER" id="PTHR31794:SF4">
    <property type="entry name" value="AUXIN EFFLUX TRANSPORTER FAMILY PROTEIN (EUROFUNG)"/>
    <property type="match status" value="1"/>
</dbReference>
<dbReference type="GO" id="GO:0016020">
    <property type="term" value="C:membrane"/>
    <property type="evidence" value="ECO:0007669"/>
    <property type="project" value="UniProtKB-SubCell"/>
</dbReference>
<evidence type="ECO:0000256" key="6">
    <source>
        <dbReference type="SAM" id="Phobius"/>
    </source>
</evidence>
<comment type="caution">
    <text evidence="7">The sequence shown here is derived from an EMBL/GenBank/DDBJ whole genome shotgun (WGS) entry which is preliminary data.</text>
</comment>
<accession>A0AAN7T8H7</accession>
<evidence type="ECO:0000313" key="8">
    <source>
        <dbReference type="Proteomes" id="UP001309876"/>
    </source>
</evidence>
<evidence type="ECO:0000256" key="1">
    <source>
        <dbReference type="ARBA" id="ARBA00004141"/>
    </source>
</evidence>
<keyword evidence="3 6" id="KW-1133">Transmembrane helix</keyword>
<evidence type="ECO:0000313" key="7">
    <source>
        <dbReference type="EMBL" id="KAK5090906.1"/>
    </source>
</evidence>
<dbReference type="GO" id="GO:0005783">
    <property type="term" value="C:endoplasmic reticulum"/>
    <property type="evidence" value="ECO:0007669"/>
    <property type="project" value="TreeGrafter"/>
</dbReference>
<dbReference type="PANTHER" id="PTHR31794">
    <property type="entry name" value="AUXIN EFFLUX TRANSPORTER FAMILY PROTEIN (EUROFUNG)"/>
    <property type="match status" value="1"/>
</dbReference>
<evidence type="ECO:0008006" key="9">
    <source>
        <dbReference type="Google" id="ProtNLM"/>
    </source>
</evidence>
<feature type="transmembrane region" description="Helical" evidence="6">
    <location>
        <begin position="396"/>
        <end position="418"/>
    </location>
</feature>
<name>A0AAN7T8H7_9EURO</name>
<feature type="transmembrane region" description="Helical" evidence="6">
    <location>
        <begin position="12"/>
        <end position="35"/>
    </location>
</feature>
<reference evidence="7 8" key="1">
    <citation type="submission" date="2023-08" db="EMBL/GenBank/DDBJ databases">
        <title>Black Yeasts Isolated from many extreme environments.</title>
        <authorList>
            <person name="Coleine C."/>
            <person name="Stajich J.E."/>
            <person name="Selbmann L."/>
        </authorList>
    </citation>
    <scope>NUCLEOTIDE SEQUENCE [LARGE SCALE GENOMIC DNA]</scope>
    <source>
        <strain evidence="7 8">CCFEE 5910</strain>
    </source>
</reference>
<organism evidence="7 8">
    <name type="scientific">Lithohypha guttulata</name>
    <dbReference type="NCBI Taxonomy" id="1690604"/>
    <lineage>
        <taxon>Eukaryota</taxon>
        <taxon>Fungi</taxon>
        <taxon>Dikarya</taxon>
        <taxon>Ascomycota</taxon>
        <taxon>Pezizomycotina</taxon>
        <taxon>Eurotiomycetes</taxon>
        <taxon>Chaetothyriomycetidae</taxon>
        <taxon>Chaetothyriales</taxon>
        <taxon>Trichomeriaceae</taxon>
        <taxon>Lithohypha</taxon>
    </lineage>
</organism>
<evidence type="ECO:0000256" key="3">
    <source>
        <dbReference type="ARBA" id="ARBA00022989"/>
    </source>
</evidence>